<feature type="transmembrane region" description="Helical" evidence="1">
    <location>
        <begin position="12"/>
        <end position="31"/>
    </location>
</feature>
<keyword evidence="1" id="KW-0812">Transmembrane</keyword>
<keyword evidence="3" id="KW-1185">Reference proteome</keyword>
<dbReference type="Proteomes" id="UP000008141">
    <property type="component" value="Unassembled WGS sequence"/>
</dbReference>
<dbReference type="RefSeq" id="XP_005847918.1">
    <property type="nucleotide sequence ID" value="XM_005847856.1"/>
</dbReference>
<feature type="transmembrane region" description="Helical" evidence="1">
    <location>
        <begin position="98"/>
        <end position="118"/>
    </location>
</feature>
<proteinExistence type="predicted"/>
<protein>
    <submittedName>
        <fullName evidence="2">Expressed protein</fullName>
    </submittedName>
</protein>
<organism evidence="3">
    <name type="scientific">Chlorella variabilis</name>
    <name type="common">Green alga</name>
    <dbReference type="NCBI Taxonomy" id="554065"/>
    <lineage>
        <taxon>Eukaryota</taxon>
        <taxon>Viridiplantae</taxon>
        <taxon>Chlorophyta</taxon>
        <taxon>core chlorophytes</taxon>
        <taxon>Trebouxiophyceae</taxon>
        <taxon>Chlorellales</taxon>
        <taxon>Chlorellaceae</taxon>
        <taxon>Chlorella clade</taxon>
        <taxon>Chlorella</taxon>
    </lineage>
</organism>
<dbReference type="KEGG" id="cvr:CHLNCDRAFT_145326"/>
<evidence type="ECO:0000256" key="1">
    <source>
        <dbReference type="SAM" id="Phobius"/>
    </source>
</evidence>
<dbReference type="AlphaFoldDB" id="E1ZE67"/>
<dbReference type="GeneID" id="17355255"/>
<dbReference type="OrthoDB" id="507754at2759"/>
<dbReference type="EMBL" id="GL433843">
    <property type="protein sequence ID" value="EFN55816.1"/>
    <property type="molecule type" value="Genomic_DNA"/>
</dbReference>
<feature type="transmembrane region" description="Helical" evidence="1">
    <location>
        <begin position="70"/>
        <end position="91"/>
    </location>
</feature>
<evidence type="ECO:0000313" key="3">
    <source>
        <dbReference type="Proteomes" id="UP000008141"/>
    </source>
</evidence>
<reference evidence="2 3" key="1">
    <citation type="journal article" date="2010" name="Plant Cell">
        <title>The Chlorella variabilis NC64A genome reveals adaptation to photosymbiosis, coevolution with viruses, and cryptic sex.</title>
        <authorList>
            <person name="Blanc G."/>
            <person name="Duncan G."/>
            <person name="Agarkova I."/>
            <person name="Borodovsky M."/>
            <person name="Gurnon J."/>
            <person name="Kuo A."/>
            <person name="Lindquist E."/>
            <person name="Lucas S."/>
            <person name="Pangilinan J."/>
            <person name="Polle J."/>
            <person name="Salamov A."/>
            <person name="Terry A."/>
            <person name="Yamada T."/>
            <person name="Dunigan D.D."/>
            <person name="Grigoriev I.V."/>
            <person name="Claverie J.M."/>
            <person name="Van Etten J.L."/>
        </authorList>
    </citation>
    <scope>NUCLEOTIDE SEQUENCE [LARGE SCALE GENOMIC DNA]</scope>
    <source>
        <strain evidence="2 3">NC64A</strain>
    </source>
</reference>
<evidence type="ECO:0000313" key="2">
    <source>
        <dbReference type="EMBL" id="EFN55816.1"/>
    </source>
</evidence>
<sequence length="178" mass="19249">MAFAFKKAGLVLGFLSFAVMAFAVSIVIVIAKQLWPSGEFTVCNSFTGLCETVFLGETCLMSDKSVNICAYGYATAAIGVIACVFTLFAACLPAMVSLLLSLFGSVWWLAYSITATVYNNDLPGGYPRGYYRNVVIALSWTTFACCVLSVVLAIKMRGNEKKKDARDKPQFQEAPAVV</sequence>
<keyword evidence="1" id="KW-1133">Transmembrane helix</keyword>
<dbReference type="InParanoid" id="E1ZE67"/>
<keyword evidence="1" id="KW-0472">Membrane</keyword>
<name>E1ZE67_CHLVA</name>
<feature type="transmembrane region" description="Helical" evidence="1">
    <location>
        <begin position="130"/>
        <end position="154"/>
    </location>
</feature>
<accession>E1ZE67</accession>
<gene>
    <name evidence="2" type="ORF">CHLNCDRAFT_145326</name>
</gene>